<keyword evidence="9" id="KW-0472">Membrane</keyword>
<accession>A0A0A9GB28</accession>
<reference evidence="10" key="2">
    <citation type="journal article" date="2015" name="Data Brief">
        <title>Shoot transcriptome of the giant reed, Arundo donax.</title>
        <authorList>
            <person name="Barrero R.A."/>
            <person name="Guerrero F.D."/>
            <person name="Moolhuijzen P."/>
            <person name="Goolsby J.A."/>
            <person name="Tidwell J."/>
            <person name="Bellgard S.E."/>
            <person name="Bellgard M.I."/>
        </authorList>
    </citation>
    <scope>NUCLEOTIDE SEQUENCE</scope>
    <source>
        <tissue evidence="10">Shoot tissue taken approximately 20 cm above the soil surface</tissue>
    </source>
</reference>
<keyword evidence="8" id="KW-1208">Phospholipid metabolism</keyword>
<feature type="transmembrane region" description="Helical" evidence="9">
    <location>
        <begin position="121"/>
        <end position="140"/>
    </location>
</feature>
<evidence type="ECO:0000256" key="1">
    <source>
        <dbReference type="ARBA" id="ARBA00001698"/>
    </source>
</evidence>
<dbReference type="PANTHER" id="PTHR47101">
    <property type="entry name" value="PHOSPHATIDATE CYTIDYLYLTRANSFERASE 5, CHLOROPLASTIC"/>
    <property type="match status" value="1"/>
</dbReference>
<keyword evidence="6" id="KW-0808">Transferase</keyword>
<comment type="pathway">
    <text evidence="3">Lipid metabolism.</text>
</comment>
<keyword evidence="9" id="KW-0812">Transmembrane</keyword>
<keyword evidence="9" id="KW-1133">Transmembrane helix</keyword>
<feature type="transmembrane region" description="Helical" evidence="9">
    <location>
        <begin position="28"/>
        <end position="47"/>
    </location>
</feature>
<name>A0A0A9GB28_ARUDO</name>
<keyword evidence="5" id="KW-0444">Lipid biosynthesis</keyword>
<sequence length="180" mass="18207">MAAPAAAATNLYPPFLLLLPSPLRPRPALRLGGFPLLAAAAVSAGGGGGGEVAARKADKTRQLQKRVLVGVSVGVGAGGVVVAGGWVFAAAVAAAVLAGAREYFELVRGTAGGGGTPPPRYVSRVCSAICAFMPILTLVIEVEFSYDLRNKVPSFSALCSWSGSGCLSKMICAFDGLLLC</sequence>
<evidence type="ECO:0000256" key="8">
    <source>
        <dbReference type="ARBA" id="ARBA00023264"/>
    </source>
</evidence>
<dbReference type="GO" id="GO:0004605">
    <property type="term" value="F:phosphatidate cytidylyltransferase activity"/>
    <property type="evidence" value="ECO:0007669"/>
    <property type="project" value="UniProtKB-EC"/>
</dbReference>
<evidence type="ECO:0000313" key="10">
    <source>
        <dbReference type="EMBL" id="JAE21677.1"/>
    </source>
</evidence>
<dbReference type="GO" id="GO:0008654">
    <property type="term" value="P:phospholipid biosynthetic process"/>
    <property type="evidence" value="ECO:0007669"/>
    <property type="project" value="UniProtKB-KW"/>
</dbReference>
<evidence type="ECO:0000256" key="3">
    <source>
        <dbReference type="ARBA" id="ARBA00005189"/>
    </source>
</evidence>
<evidence type="ECO:0000256" key="6">
    <source>
        <dbReference type="ARBA" id="ARBA00022695"/>
    </source>
</evidence>
<dbReference type="EC" id="2.7.7.41" evidence="4"/>
<evidence type="ECO:0000256" key="2">
    <source>
        <dbReference type="ARBA" id="ARBA00005119"/>
    </source>
</evidence>
<feature type="transmembrane region" description="Helical" evidence="9">
    <location>
        <begin position="68"/>
        <end position="101"/>
    </location>
</feature>
<evidence type="ECO:0000256" key="7">
    <source>
        <dbReference type="ARBA" id="ARBA00023209"/>
    </source>
</evidence>
<evidence type="ECO:0000256" key="9">
    <source>
        <dbReference type="SAM" id="Phobius"/>
    </source>
</evidence>
<comment type="catalytic activity">
    <reaction evidence="1">
        <text>a 1,2-diacyl-sn-glycero-3-phosphate + CTP + H(+) = a CDP-1,2-diacyl-sn-glycerol + diphosphate</text>
        <dbReference type="Rhea" id="RHEA:16229"/>
        <dbReference type="ChEBI" id="CHEBI:15378"/>
        <dbReference type="ChEBI" id="CHEBI:33019"/>
        <dbReference type="ChEBI" id="CHEBI:37563"/>
        <dbReference type="ChEBI" id="CHEBI:58332"/>
        <dbReference type="ChEBI" id="CHEBI:58608"/>
        <dbReference type="EC" id="2.7.7.41"/>
    </reaction>
</comment>
<keyword evidence="7" id="KW-0443">Lipid metabolism</keyword>
<keyword evidence="7" id="KW-0594">Phospholipid biosynthesis</keyword>
<proteinExistence type="predicted"/>
<dbReference type="AlphaFoldDB" id="A0A0A9GB28"/>
<evidence type="ECO:0000256" key="4">
    <source>
        <dbReference type="ARBA" id="ARBA00012487"/>
    </source>
</evidence>
<reference evidence="10" key="1">
    <citation type="submission" date="2014-09" db="EMBL/GenBank/DDBJ databases">
        <authorList>
            <person name="Magalhaes I.L.F."/>
            <person name="Oliveira U."/>
            <person name="Santos F.R."/>
            <person name="Vidigal T.H.D.A."/>
            <person name="Brescovit A.D."/>
            <person name="Santos A.J."/>
        </authorList>
    </citation>
    <scope>NUCLEOTIDE SEQUENCE</scope>
    <source>
        <tissue evidence="10">Shoot tissue taken approximately 20 cm above the soil surface</tissue>
    </source>
</reference>
<evidence type="ECO:0000256" key="5">
    <source>
        <dbReference type="ARBA" id="ARBA00022516"/>
    </source>
</evidence>
<dbReference type="EMBL" id="GBRH01176219">
    <property type="protein sequence ID" value="JAE21677.1"/>
    <property type="molecule type" value="Transcribed_RNA"/>
</dbReference>
<comment type="pathway">
    <text evidence="2">Phospholipid metabolism; CDP-diacylglycerol biosynthesis; CDP-diacylglycerol from sn-glycerol 3-phosphate: step 3/3.</text>
</comment>
<dbReference type="PANTHER" id="PTHR47101:SF1">
    <property type="entry name" value="PHOSPHATIDATE CYTIDYLYLTRANSFERASE 4, CHLOROPLASTIC"/>
    <property type="match status" value="1"/>
</dbReference>
<keyword evidence="6" id="KW-0548">Nucleotidyltransferase</keyword>
<protein>
    <recommendedName>
        <fullName evidence="4">phosphatidate cytidylyltransferase</fullName>
        <ecNumber evidence="4">2.7.7.41</ecNumber>
    </recommendedName>
</protein>
<organism evidence="10">
    <name type="scientific">Arundo donax</name>
    <name type="common">Giant reed</name>
    <name type="synonym">Donax arundinaceus</name>
    <dbReference type="NCBI Taxonomy" id="35708"/>
    <lineage>
        <taxon>Eukaryota</taxon>
        <taxon>Viridiplantae</taxon>
        <taxon>Streptophyta</taxon>
        <taxon>Embryophyta</taxon>
        <taxon>Tracheophyta</taxon>
        <taxon>Spermatophyta</taxon>
        <taxon>Magnoliopsida</taxon>
        <taxon>Liliopsida</taxon>
        <taxon>Poales</taxon>
        <taxon>Poaceae</taxon>
        <taxon>PACMAD clade</taxon>
        <taxon>Arundinoideae</taxon>
        <taxon>Arundineae</taxon>
        <taxon>Arundo</taxon>
    </lineage>
</organism>